<feature type="region of interest" description="Disordered" evidence="1">
    <location>
        <begin position="85"/>
        <end position="108"/>
    </location>
</feature>
<sequence length="147" mass="17083">MHSLLMPRIHREATPSLQLSQPTHRVMKDTTSTRAMHTLQDTVRPPLREATVRMAPQATRLRNPRTEMQELTVSLGNLQGHAIKKTNKTKKKTKKLNKNKKSKQNKISPKLMLKRVKSSENCENTFHFHLFFFLDCVSVLQTELIQR</sequence>
<reference evidence="2" key="1">
    <citation type="submission" date="2021-05" db="EMBL/GenBank/DDBJ databases">
        <authorList>
            <person name="Alioto T."/>
            <person name="Alioto T."/>
            <person name="Gomez Garrido J."/>
        </authorList>
    </citation>
    <scope>NUCLEOTIDE SEQUENCE</scope>
</reference>
<evidence type="ECO:0000256" key="1">
    <source>
        <dbReference type="SAM" id="MobiDB-lite"/>
    </source>
</evidence>
<name>A0A8D8ZME8_9HEMI</name>
<evidence type="ECO:0000313" key="2">
    <source>
        <dbReference type="EMBL" id="CAG6749296.1"/>
    </source>
</evidence>
<dbReference type="EMBL" id="HBUF01522562">
    <property type="protein sequence ID" value="CAG6749296.1"/>
    <property type="molecule type" value="Transcribed_RNA"/>
</dbReference>
<dbReference type="AlphaFoldDB" id="A0A8D8ZME8"/>
<protein>
    <submittedName>
        <fullName evidence="2">Uncharacterized protein</fullName>
    </submittedName>
</protein>
<accession>A0A8D8ZME8</accession>
<feature type="compositionally biased region" description="Basic residues" evidence="1">
    <location>
        <begin position="85"/>
        <end position="104"/>
    </location>
</feature>
<proteinExistence type="predicted"/>
<dbReference type="EMBL" id="HBUF01522561">
    <property type="protein sequence ID" value="CAG6749292.1"/>
    <property type="molecule type" value="Transcribed_RNA"/>
</dbReference>
<organism evidence="2">
    <name type="scientific">Cacopsylla melanoneura</name>
    <dbReference type="NCBI Taxonomy" id="428564"/>
    <lineage>
        <taxon>Eukaryota</taxon>
        <taxon>Metazoa</taxon>
        <taxon>Ecdysozoa</taxon>
        <taxon>Arthropoda</taxon>
        <taxon>Hexapoda</taxon>
        <taxon>Insecta</taxon>
        <taxon>Pterygota</taxon>
        <taxon>Neoptera</taxon>
        <taxon>Paraneoptera</taxon>
        <taxon>Hemiptera</taxon>
        <taxon>Sternorrhyncha</taxon>
        <taxon>Psylloidea</taxon>
        <taxon>Psyllidae</taxon>
        <taxon>Psyllinae</taxon>
        <taxon>Cacopsylla</taxon>
    </lineage>
</organism>